<evidence type="ECO:0000259" key="4">
    <source>
        <dbReference type="PROSITE" id="PS50110"/>
    </source>
</evidence>
<dbReference type="Proteomes" id="UP001320119">
    <property type="component" value="Chromosome"/>
</dbReference>
<dbReference type="SUPFAM" id="SSF52172">
    <property type="entry name" value="CheY-like"/>
    <property type="match status" value="2"/>
</dbReference>
<keyword evidence="6" id="KW-1185">Reference proteome</keyword>
<evidence type="ECO:0000256" key="2">
    <source>
        <dbReference type="ARBA" id="ARBA00023012"/>
    </source>
</evidence>
<protein>
    <recommendedName>
        <fullName evidence="4">Response regulatory domain-containing protein</fullName>
    </recommendedName>
</protein>
<feature type="modified residue" description="4-aspartylphosphate" evidence="3">
    <location>
        <position position="156"/>
    </location>
</feature>
<dbReference type="EMBL" id="AP023086">
    <property type="protein sequence ID" value="BCD96370.1"/>
    <property type="molecule type" value="Genomic_DNA"/>
</dbReference>
<gene>
    <name evidence="5" type="ORF">MARGE09_P0570</name>
</gene>
<dbReference type="GO" id="GO:0000160">
    <property type="term" value="P:phosphorelay signal transduction system"/>
    <property type="evidence" value="ECO:0007669"/>
    <property type="project" value="UniProtKB-KW"/>
</dbReference>
<organism evidence="5 6">
    <name type="scientific">Marinagarivorans cellulosilyticus</name>
    <dbReference type="NCBI Taxonomy" id="2721545"/>
    <lineage>
        <taxon>Bacteria</taxon>
        <taxon>Pseudomonadati</taxon>
        <taxon>Pseudomonadota</taxon>
        <taxon>Gammaproteobacteria</taxon>
        <taxon>Cellvibrionales</taxon>
        <taxon>Cellvibrionaceae</taxon>
        <taxon>Marinagarivorans</taxon>
    </lineage>
</organism>
<comment type="caution">
    <text evidence="3">Lacks conserved residue(s) required for the propagation of feature annotation.</text>
</comment>
<dbReference type="PROSITE" id="PS50110">
    <property type="entry name" value="RESPONSE_REGULATORY"/>
    <property type="match status" value="2"/>
</dbReference>
<evidence type="ECO:0000313" key="5">
    <source>
        <dbReference type="EMBL" id="BCD96370.1"/>
    </source>
</evidence>
<dbReference type="PANTHER" id="PTHR45339">
    <property type="entry name" value="HYBRID SIGNAL TRANSDUCTION HISTIDINE KINASE J"/>
    <property type="match status" value="1"/>
</dbReference>
<dbReference type="InterPro" id="IPR001789">
    <property type="entry name" value="Sig_transdc_resp-reg_receiver"/>
</dbReference>
<evidence type="ECO:0000256" key="3">
    <source>
        <dbReference type="PROSITE-ProRule" id="PRU00169"/>
    </source>
</evidence>
<dbReference type="AlphaFoldDB" id="A0AAN1WEZ2"/>
<name>A0AAN1WEZ2_9GAMM</name>
<keyword evidence="1 3" id="KW-0597">Phosphoprotein</keyword>
<dbReference type="InterPro" id="IPR011006">
    <property type="entry name" value="CheY-like_superfamily"/>
</dbReference>
<dbReference type="SMART" id="SM00448">
    <property type="entry name" value="REC"/>
    <property type="match status" value="1"/>
</dbReference>
<feature type="domain" description="Response regulatory" evidence="4">
    <location>
        <begin position="1"/>
        <end position="60"/>
    </location>
</feature>
<dbReference type="KEGG" id="marq:MARGE09_P0570"/>
<sequence>MAGLSISFYLTKAEKTPKLMMITSFSDPNGISDIKKTGFNGYLTKPVATADLLDAISTLATVPNDTFVTRGYLQVNSNTAERLSQDATPSPLPQTAQEKSDLRILLVEDNPVNQAVIKDMLLEFDYPCETAGNGLEALTALSNADVDNRYHIVLMDCQMPELNGYECTQRVRQGLGGEHHKRIPIIALTANAMQGDKEKCLAVGMNDYIAKPIAPDTLKDTIVKWLKL</sequence>
<dbReference type="CDD" id="cd17546">
    <property type="entry name" value="REC_hyHK_CKI1_RcsC-like"/>
    <property type="match status" value="1"/>
</dbReference>
<keyword evidence="2" id="KW-0902">Two-component regulatory system</keyword>
<dbReference type="PANTHER" id="PTHR45339:SF1">
    <property type="entry name" value="HYBRID SIGNAL TRANSDUCTION HISTIDINE KINASE J"/>
    <property type="match status" value="1"/>
</dbReference>
<evidence type="ECO:0000256" key="1">
    <source>
        <dbReference type="ARBA" id="ARBA00022553"/>
    </source>
</evidence>
<feature type="domain" description="Response regulatory" evidence="4">
    <location>
        <begin position="103"/>
        <end position="226"/>
    </location>
</feature>
<reference evidence="5 6" key="1">
    <citation type="journal article" date="2022" name="IScience">
        <title>An ultrasensitive nanofiber-based assay for enzymatic hydrolysis and deep-sea microbial degradation of cellulose.</title>
        <authorList>
            <person name="Tsudome M."/>
            <person name="Tachioka M."/>
            <person name="Miyazaki M."/>
            <person name="Uchimura K."/>
            <person name="Tsuda M."/>
            <person name="Takaki Y."/>
            <person name="Deguchi S."/>
        </authorList>
    </citation>
    <scope>NUCLEOTIDE SEQUENCE [LARGE SCALE GENOMIC DNA]</scope>
    <source>
        <strain evidence="5 6">GE09</strain>
    </source>
</reference>
<proteinExistence type="predicted"/>
<dbReference type="Pfam" id="PF00072">
    <property type="entry name" value="Response_reg"/>
    <property type="match status" value="1"/>
</dbReference>
<dbReference type="Gene3D" id="3.40.50.2300">
    <property type="match status" value="2"/>
</dbReference>
<accession>A0AAN1WEZ2</accession>
<evidence type="ECO:0000313" key="6">
    <source>
        <dbReference type="Proteomes" id="UP001320119"/>
    </source>
</evidence>